<evidence type="ECO:0000313" key="2">
    <source>
        <dbReference type="Proteomes" id="UP000288216"/>
    </source>
</evidence>
<dbReference type="EMBL" id="BFAA01078291">
    <property type="protein sequence ID" value="GCB84516.1"/>
    <property type="molecule type" value="Genomic_DNA"/>
</dbReference>
<dbReference type="STRING" id="75743.A0A401QGM9"/>
<organism evidence="1 2">
    <name type="scientific">Scyliorhinus torazame</name>
    <name type="common">Cloudy catshark</name>
    <name type="synonym">Catulus torazame</name>
    <dbReference type="NCBI Taxonomy" id="75743"/>
    <lineage>
        <taxon>Eukaryota</taxon>
        <taxon>Metazoa</taxon>
        <taxon>Chordata</taxon>
        <taxon>Craniata</taxon>
        <taxon>Vertebrata</taxon>
        <taxon>Chondrichthyes</taxon>
        <taxon>Elasmobranchii</taxon>
        <taxon>Galeomorphii</taxon>
        <taxon>Galeoidea</taxon>
        <taxon>Carcharhiniformes</taxon>
        <taxon>Scyliorhinidae</taxon>
        <taxon>Scyliorhinus</taxon>
    </lineage>
</organism>
<name>A0A401QGM9_SCYTO</name>
<feature type="non-terminal residue" evidence="1">
    <location>
        <position position="55"/>
    </location>
</feature>
<sequence length="55" mass="6500">YVILSFENNGDYMDMKQAESTQYVPMLERKGSSKYTDIQQYMYDHPPSQKNKSLT</sequence>
<feature type="non-terminal residue" evidence="1">
    <location>
        <position position="1"/>
    </location>
</feature>
<comment type="caution">
    <text evidence="1">The sequence shown here is derived from an EMBL/GenBank/DDBJ whole genome shotgun (WGS) entry which is preliminary data.</text>
</comment>
<keyword evidence="2" id="KW-1185">Reference proteome</keyword>
<protein>
    <submittedName>
        <fullName evidence="1">Uncharacterized protein</fullName>
    </submittedName>
</protein>
<reference evidence="1 2" key="1">
    <citation type="journal article" date="2018" name="Nat. Ecol. Evol.">
        <title>Shark genomes provide insights into elasmobranch evolution and the origin of vertebrates.</title>
        <authorList>
            <person name="Hara Y"/>
            <person name="Yamaguchi K"/>
            <person name="Onimaru K"/>
            <person name="Kadota M"/>
            <person name="Koyanagi M"/>
            <person name="Keeley SD"/>
            <person name="Tatsumi K"/>
            <person name="Tanaka K"/>
            <person name="Motone F"/>
            <person name="Kageyama Y"/>
            <person name="Nozu R"/>
            <person name="Adachi N"/>
            <person name="Nishimura O"/>
            <person name="Nakagawa R"/>
            <person name="Tanegashima C"/>
            <person name="Kiyatake I"/>
            <person name="Matsumoto R"/>
            <person name="Murakumo K"/>
            <person name="Nishida K"/>
            <person name="Terakita A"/>
            <person name="Kuratani S"/>
            <person name="Sato K"/>
            <person name="Hyodo S Kuraku.S."/>
        </authorList>
    </citation>
    <scope>NUCLEOTIDE SEQUENCE [LARGE SCALE GENOMIC DNA]</scope>
</reference>
<accession>A0A401QGM9</accession>
<proteinExistence type="predicted"/>
<dbReference type="Proteomes" id="UP000288216">
    <property type="component" value="Unassembled WGS sequence"/>
</dbReference>
<evidence type="ECO:0000313" key="1">
    <source>
        <dbReference type="EMBL" id="GCB84516.1"/>
    </source>
</evidence>
<dbReference type="AlphaFoldDB" id="A0A401QGM9"/>
<gene>
    <name evidence="1" type="ORF">scyTo_0025241</name>
</gene>